<feature type="region of interest" description="Disordered" evidence="1">
    <location>
        <begin position="98"/>
        <end position="172"/>
    </location>
</feature>
<dbReference type="AlphaFoldDB" id="A0A6J1N297"/>
<keyword evidence="2" id="KW-0732">Signal</keyword>
<keyword evidence="3" id="KW-1185">Reference proteome</keyword>
<dbReference type="RefSeq" id="XP_023939128.1">
    <property type="nucleotide sequence ID" value="XM_024083360.2"/>
</dbReference>
<dbReference type="GeneID" id="112046649"/>
<dbReference type="Proteomes" id="UP001652582">
    <property type="component" value="Chromosome 10"/>
</dbReference>
<proteinExistence type="predicted"/>
<evidence type="ECO:0000313" key="3">
    <source>
        <dbReference type="Proteomes" id="UP001652582"/>
    </source>
</evidence>
<sequence>MSKYSILSVAAILCCVQCLPFEATHSTSSSSSQLHLVVNNSTQSTNYHLTPVMSKLENIDDEIDTQLKAILPYLNFFFDSLLGRPPTAEEEDCINDMVIEMVPDETAMPPKTESENKSDTTKDEESSDKNSEDKPASDTVNTEEKSEDNSNDKPEPNEESATNEPDKQNPKP</sequence>
<accession>A0A6J1N297</accession>
<feature type="compositionally biased region" description="Basic and acidic residues" evidence="1">
    <location>
        <begin position="112"/>
        <end position="156"/>
    </location>
</feature>
<feature type="signal peptide" evidence="2">
    <location>
        <begin position="1"/>
        <end position="18"/>
    </location>
</feature>
<feature type="chain" id="PRO_5026836276" evidence="2">
    <location>
        <begin position="19"/>
        <end position="172"/>
    </location>
</feature>
<reference evidence="4" key="1">
    <citation type="submission" date="2025-08" db="UniProtKB">
        <authorList>
            <consortium name="RefSeq"/>
        </authorList>
    </citation>
    <scope>IDENTIFICATION</scope>
</reference>
<name>A0A6J1N297_BICAN</name>
<gene>
    <name evidence="4" type="primary">LOC112046649</name>
</gene>
<evidence type="ECO:0000256" key="1">
    <source>
        <dbReference type="SAM" id="MobiDB-lite"/>
    </source>
</evidence>
<dbReference type="OrthoDB" id="6898384at2759"/>
<evidence type="ECO:0000256" key="2">
    <source>
        <dbReference type="SAM" id="SignalP"/>
    </source>
</evidence>
<dbReference type="KEGG" id="bany:112046649"/>
<evidence type="ECO:0000313" key="4">
    <source>
        <dbReference type="RefSeq" id="XP_023939128.1"/>
    </source>
</evidence>
<protein>
    <submittedName>
        <fullName evidence="4">Uncharacterized protein LOC112046649</fullName>
    </submittedName>
</protein>
<organism evidence="3 4">
    <name type="scientific">Bicyclus anynana</name>
    <name type="common">Squinting bush brown butterfly</name>
    <dbReference type="NCBI Taxonomy" id="110368"/>
    <lineage>
        <taxon>Eukaryota</taxon>
        <taxon>Metazoa</taxon>
        <taxon>Ecdysozoa</taxon>
        <taxon>Arthropoda</taxon>
        <taxon>Hexapoda</taxon>
        <taxon>Insecta</taxon>
        <taxon>Pterygota</taxon>
        <taxon>Neoptera</taxon>
        <taxon>Endopterygota</taxon>
        <taxon>Lepidoptera</taxon>
        <taxon>Glossata</taxon>
        <taxon>Ditrysia</taxon>
        <taxon>Papilionoidea</taxon>
        <taxon>Nymphalidae</taxon>
        <taxon>Satyrinae</taxon>
        <taxon>Satyrini</taxon>
        <taxon>Mycalesina</taxon>
        <taxon>Bicyclus</taxon>
    </lineage>
</organism>